<dbReference type="InterPro" id="IPR011009">
    <property type="entry name" value="Kinase-like_dom_sf"/>
</dbReference>
<dbReference type="InterPro" id="IPR008266">
    <property type="entry name" value="Tyr_kinase_AS"/>
</dbReference>
<feature type="domain" description="Fungal-type protein kinase" evidence="2">
    <location>
        <begin position="238"/>
        <end position="541"/>
    </location>
</feature>
<feature type="region of interest" description="Disordered" evidence="1">
    <location>
        <begin position="742"/>
        <end position="776"/>
    </location>
</feature>
<dbReference type="PANTHER" id="PTHR38248">
    <property type="entry name" value="FUNK1 6"/>
    <property type="match status" value="1"/>
</dbReference>
<dbReference type="InterPro" id="IPR040976">
    <property type="entry name" value="Pkinase_fungal"/>
</dbReference>
<evidence type="ECO:0000313" key="4">
    <source>
        <dbReference type="Proteomes" id="UP000184267"/>
    </source>
</evidence>
<comment type="caution">
    <text evidence="3">The sequence shown here is derived from an EMBL/GenBank/DDBJ whole genome shotgun (WGS) entry which is preliminary data.</text>
</comment>
<dbReference type="SUPFAM" id="SSF56112">
    <property type="entry name" value="Protein kinase-like (PK-like)"/>
    <property type="match status" value="1"/>
</dbReference>
<feature type="compositionally biased region" description="Polar residues" evidence="1">
    <location>
        <begin position="356"/>
        <end position="370"/>
    </location>
</feature>
<gene>
    <name evidence="3" type="ORF">TRAPUB_6195</name>
</gene>
<name>A0A1M2V6L6_TRAPU</name>
<sequence length="776" mass="87195">MGNTVYDPWDDRSSKAPENVAKSRASVRSQLIAYAKNVFLHQHRTALFSLLIIGDSFRAARWDRSGVIVSKKVNYVNDPQPLLDLICHLVQLDPTLQGSDPTATLIRPGTKVFRIMNELAEPNSAHDMDYMLPGTEDYVSPPAHPPPTESAHDHSSTPSGSSAVSTSQDGVKPSAPQPKTRIRSKPPARTEVLATEDHPEDVPAVVEAPDDDLPDDYPSEDMRVFRYVREKFRKSLADGRPRYKLTIKVGDKTRVFLVGWPVFESTLLFGRATRGYVAIDASTRRFVFLKDSWRPFYHGVEQEGFYLEKFAGDDSIIVPAIICHGDVGNQCAFTAQYKERMKKQLEIVLRRKQRTSTDASSTLDGEQATTSKKRSHPIEDDSEDVFSESCSAEDIDVSNVKGTLRHHIHYRLAVKDVCLPFEMFRDTEQLICLMTDCIETHHQVYIKHGLLHRDISAGNVLILPRLVPGPEDGTEVLEWRGVLTDWELAKPYVAESDEEKARQPERTGTWQFMSVAYINSQWTHPIGIPDELESFFHVLLFWALRFLPHTLGDTTQYVMDYFDTFRSEGSNKYICGAVKCSAISAGEFDMPSLQFVQNSRLPGSPLNRLINKLLELFKARYEILKYMSKQKPSPGIDSSGTMPARPRIKLPTKQPAWLISQDKSAGPSYGDSEHNENSPTEKTKSRAELLNTHIAVLNLFNDIRLSEVTDPAEWGTVWVVQDQLVNYEPRIILAKNLVPARTTGARGNDYGSNKRPRNAGSNFATSASTGQLAETT</sequence>
<evidence type="ECO:0000259" key="2">
    <source>
        <dbReference type="Pfam" id="PF17667"/>
    </source>
</evidence>
<dbReference type="AlphaFoldDB" id="A0A1M2V6L6"/>
<feature type="domain" description="Fungal-type protein kinase" evidence="2">
    <location>
        <begin position="22"/>
        <end position="116"/>
    </location>
</feature>
<evidence type="ECO:0000256" key="1">
    <source>
        <dbReference type="SAM" id="MobiDB-lite"/>
    </source>
</evidence>
<feature type="compositionally biased region" description="Polar residues" evidence="1">
    <location>
        <begin position="759"/>
        <end position="776"/>
    </location>
</feature>
<accession>A0A1M2V6L6</accession>
<evidence type="ECO:0000313" key="3">
    <source>
        <dbReference type="EMBL" id="OJT03231.1"/>
    </source>
</evidence>
<protein>
    <recommendedName>
        <fullName evidence="2">Fungal-type protein kinase domain-containing protein</fullName>
    </recommendedName>
</protein>
<dbReference type="PANTHER" id="PTHR38248:SF2">
    <property type="entry name" value="FUNK1 11"/>
    <property type="match status" value="1"/>
</dbReference>
<proteinExistence type="predicted"/>
<feature type="region of interest" description="Disordered" evidence="1">
    <location>
        <begin position="661"/>
        <end position="685"/>
    </location>
</feature>
<dbReference type="OMA" id="NVFLHQH"/>
<dbReference type="Gene3D" id="1.10.510.10">
    <property type="entry name" value="Transferase(Phosphotransferase) domain 1"/>
    <property type="match status" value="1"/>
</dbReference>
<feature type="compositionally biased region" description="Basic and acidic residues" evidence="1">
    <location>
        <begin position="671"/>
        <end position="685"/>
    </location>
</feature>
<dbReference type="EMBL" id="MNAD01001624">
    <property type="protein sequence ID" value="OJT03231.1"/>
    <property type="molecule type" value="Genomic_DNA"/>
</dbReference>
<feature type="region of interest" description="Disordered" evidence="1">
    <location>
        <begin position="352"/>
        <end position="387"/>
    </location>
</feature>
<keyword evidence="4" id="KW-1185">Reference proteome</keyword>
<dbReference type="Proteomes" id="UP000184267">
    <property type="component" value="Unassembled WGS sequence"/>
</dbReference>
<dbReference type="OrthoDB" id="2757515at2759"/>
<dbReference type="PROSITE" id="PS00109">
    <property type="entry name" value="PROTEIN_KINASE_TYR"/>
    <property type="match status" value="1"/>
</dbReference>
<reference evidence="3 4" key="1">
    <citation type="submission" date="2016-10" db="EMBL/GenBank/DDBJ databases">
        <title>Genome sequence of the basidiomycete white-rot fungus Trametes pubescens.</title>
        <authorList>
            <person name="Makela M.R."/>
            <person name="Granchi Z."/>
            <person name="Peng M."/>
            <person name="De Vries R.P."/>
            <person name="Grigoriev I."/>
            <person name="Riley R."/>
            <person name="Hilden K."/>
        </authorList>
    </citation>
    <scope>NUCLEOTIDE SEQUENCE [LARGE SCALE GENOMIC DNA]</scope>
    <source>
        <strain evidence="3 4">FBCC735</strain>
    </source>
</reference>
<feature type="region of interest" description="Disordered" evidence="1">
    <location>
        <begin position="125"/>
        <end position="215"/>
    </location>
</feature>
<organism evidence="3 4">
    <name type="scientific">Trametes pubescens</name>
    <name type="common">White-rot fungus</name>
    <dbReference type="NCBI Taxonomy" id="154538"/>
    <lineage>
        <taxon>Eukaryota</taxon>
        <taxon>Fungi</taxon>
        <taxon>Dikarya</taxon>
        <taxon>Basidiomycota</taxon>
        <taxon>Agaricomycotina</taxon>
        <taxon>Agaricomycetes</taxon>
        <taxon>Polyporales</taxon>
        <taxon>Polyporaceae</taxon>
        <taxon>Trametes</taxon>
    </lineage>
</organism>
<feature type="compositionally biased region" description="Low complexity" evidence="1">
    <location>
        <begin position="156"/>
        <end position="167"/>
    </location>
</feature>
<dbReference type="GO" id="GO:0004672">
    <property type="term" value="F:protein kinase activity"/>
    <property type="evidence" value="ECO:0007669"/>
    <property type="project" value="InterPro"/>
</dbReference>
<dbReference type="Pfam" id="PF17667">
    <property type="entry name" value="Pkinase_fungal"/>
    <property type="match status" value="2"/>
</dbReference>